<gene>
    <name evidence="2" type="ORF">KP509_12G068200</name>
</gene>
<reference evidence="2" key="1">
    <citation type="submission" date="2021-08" db="EMBL/GenBank/DDBJ databases">
        <title>WGS assembly of Ceratopteris richardii.</title>
        <authorList>
            <person name="Marchant D.B."/>
            <person name="Chen G."/>
            <person name="Jenkins J."/>
            <person name="Shu S."/>
            <person name="Leebens-Mack J."/>
            <person name="Grimwood J."/>
            <person name="Schmutz J."/>
            <person name="Soltis P."/>
            <person name="Soltis D."/>
            <person name="Chen Z.-H."/>
        </authorList>
    </citation>
    <scope>NUCLEOTIDE SEQUENCE</scope>
    <source>
        <strain evidence="2">Whitten #5841</strain>
        <tissue evidence="2">Leaf</tissue>
    </source>
</reference>
<keyword evidence="3" id="KW-1185">Reference proteome</keyword>
<feature type="domain" description="F-box" evidence="1">
    <location>
        <begin position="1"/>
        <end position="24"/>
    </location>
</feature>
<dbReference type="InterPro" id="IPR001810">
    <property type="entry name" value="F-box_dom"/>
</dbReference>
<protein>
    <recommendedName>
        <fullName evidence="1">F-box domain-containing protein</fullName>
    </recommendedName>
</protein>
<dbReference type="AlphaFoldDB" id="A0A8T2TJW5"/>
<dbReference type="PROSITE" id="PS50181">
    <property type="entry name" value="FBOX"/>
    <property type="match status" value="1"/>
</dbReference>
<evidence type="ECO:0000313" key="3">
    <source>
        <dbReference type="Proteomes" id="UP000825935"/>
    </source>
</evidence>
<dbReference type="PANTHER" id="PTHR31672">
    <property type="entry name" value="BNACNNG10540D PROTEIN"/>
    <property type="match status" value="1"/>
</dbReference>
<sequence>MEKLPQDVLENIMRRLTPYDIIRLGQSWNSLGAVLASRPLSIPCSRFASFLSVTLDLSFRCSVHDVVCNVWVDVPLKFKTQFLPRKDGVLACDGGLLCLGTTMMKYGSAAVEGDVHYESESNSEFFICNPLTRSWAAIPAIPERQVIPGMSDAVGLCCKKASDGYEIFVLTHYKVLSPSYAEMRIYSSSKRTWRGFPYVFVDDGWNLASSSIVCCDSVLYSLWRKRRDLTIFEHDSEGTKEINYHTKTQRSLLVS</sequence>
<dbReference type="InterPro" id="IPR050796">
    <property type="entry name" value="SCF_F-box_component"/>
</dbReference>
<organism evidence="2 3">
    <name type="scientific">Ceratopteris richardii</name>
    <name type="common">Triangle waterfern</name>
    <dbReference type="NCBI Taxonomy" id="49495"/>
    <lineage>
        <taxon>Eukaryota</taxon>
        <taxon>Viridiplantae</taxon>
        <taxon>Streptophyta</taxon>
        <taxon>Embryophyta</taxon>
        <taxon>Tracheophyta</taxon>
        <taxon>Polypodiopsida</taxon>
        <taxon>Polypodiidae</taxon>
        <taxon>Polypodiales</taxon>
        <taxon>Pteridineae</taxon>
        <taxon>Pteridaceae</taxon>
        <taxon>Parkerioideae</taxon>
        <taxon>Ceratopteris</taxon>
    </lineage>
</organism>
<name>A0A8T2TJW5_CERRI</name>
<dbReference type="EMBL" id="CM035417">
    <property type="protein sequence ID" value="KAH7423681.1"/>
    <property type="molecule type" value="Genomic_DNA"/>
</dbReference>
<proteinExistence type="predicted"/>
<dbReference type="CDD" id="cd09917">
    <property type="entry name" value="F-box_SF"/>
    <property type="match status" value="1"/>
</dbReference>
<evidence type="ECO:0000313" key="2">
    <source>
        <dbReference type="EMBL" id="KAH7423681.1"/>
    </source>
</evidence>
<accession>A0A8T2TJW5</accession>
<evidence type="ECO:0000259" key="1">
    <source>
        <dbReference type="PROSITE" id="PS50181"/>
    </source>
</evidence>
<comment type="caution">
    <text evidence="2">The sequence shown here is derived from an EMBL/GenBank/DDBJ whole genome shotgun (WGS) entry which is preliminary data.</text>
</comment>
<dbReference type="OrthoDB" id="591557at2759"/>
<dbReference type="Proteomes" id="UP000825935">
    <property type="component" value="Chromosome 12"/>
</dbReference>